<dbReference type="PROSITE" id="PS50883">
    <property type="entry name" value="EAL"/>
    <property type="match status" value="1"/>
</dbReference>
<dbReference type="RefSeq" id="WP_206256204.1">
    <property type="nucleotide sequence ID" value="NZ_CP071060.1"/>
</dbReference>
<dbReference type="InterPro" id="IPR035919">
    <property type="entry name" value="EAL_sf"/>
</dbReference>
<dbReference type="InterPro" id="IPR001633">
    <property type="entry name" value="EAL_dom"/>
</dbReference>
<dbReference type="PANTHER" id="PTHR33121">
    <property type="entry name" value="CYCLIC DI-GMP PHOSPHODIESTERASE PDEF"/>
    <property type="match status" value="1"/>
</dbReference>
<evidence type="ECO:0000259" key="1">
    <source>
        <dbReference type="PROSITE" id="PS50883"/>
    </source>
</evidence>
<proteinExistence type="predicted"/>
<dbReference type="CDD" id="cd01948">
    <property type="entry name" value="EAL"/>
    <property type="match status" value="1"/>
</dbReference>
<dbReference type="InterPro" id="IPR050706">
    <property type="entry name" value="Cyclic-di-GMP_PDE-like"/>
</dbReference>
<dbReference type="SUPFAM" id="SSF55073">
    <property type="entry name" value="Nucleotide cyclase"/>
    <property type="match status" value="1"/>
</dbReference>
<dbReference type="Proteomes" id="UP000663570">
    <property type="component" value="Chromosome"/>
</dbReference>
<dbReference type="InterPro" id="IPR029787">
    <property type="entry name" value="Nucleotide_cyclase"/>
</dbReference>
<dbReference type="EMBL" id="CP071060">
    <property type="protein sequence ID" value="QSI78859.1"/>
    <property type="molecule type" value="Genomic_DNA"/>
</dbReference>
<organism evidence="2 3">
    <name type="scientific">Niveibacterium microcysteis</name>
    <dbReference type="NCBI Taxonomy" id="2811415"/>
    <lineage>
        <taxon>Bacteria</taxon>
        <taxon>Pseudomonadati</taxon>
        <taxon>Pseudomonadota</taxon>
        <taxon>Betaproteobacteria</taxon>
        <taxon>Rhodocyclales</taxon>
        <taxon>Rhodocyclaceae</taxon>
        <taxon>Niveibacterium</taxon>
    </lineage>
</organism>
<keyword evidence="3" id="KW-1185">Reference proteome</keyword>
<dbReference type="InterPro" id="IPR000160">
    <property type="entry name" value="GGDEF_dom"/>
</dbReference>
<dbReference type="SUPFAM" id="SSF141868">
    <property type="entry name" value="EAL domain-like"/>
    <property type="match status" value="1"/>
</dbReference>
<dbReference type="Pfam" id="PF00563">
    <property type="entry name" value="EAL"/>
    <property type="match status" value="1"/>
</dbReference>
<evidence type="ECO:0000313" key="2">
    <source>
        <dbReference type="EMBL" id="QSI78859.1"/>
    </source>
</evidence>
<feature type="domain" description="EAL" evidence="1">
    <location>
        <begin position="336"/>
        <end position="589"/>
    </location>
</feature>
<reference evidence="2 3" key="1">
    <citation type="submission" date="2021-02" db="EMBL/GenBank/DDBJ databases">
        <title>Niveibacterium changnyeongensis HC41.</title>
        <authorList>
            <person name="Kang M."/>
        </authorList>
    </citation>
    <scope>NUCLEOTIDE SEQUENCE [LARGE SCALE GENOMIC DNA]</scope>
    <source>
        <strain evidence="2 3">HC41</strain>
    </source>
</reference>
<gene>
    <name evidence="2" type="ORF">JY500_09715</name>
</gene>
<dbReference type="Gene3D" id="3.30.70.270">
    <property type="match status" value="1"/>
</dbReference>
<dbReference type="SMART" id="SM00052">
    <property type="entry name" value="EAL"/>
    <property type="match status" value="1"/>
</dbReference>
<name>A0ABX7MDF8_9RHOO</name>
<dbReference type="PANTHER" id="PTHR33121:SF79">
    <property type="entry name" value="CYCLIC DI-GMP PHOSPHODIESTERASE PDED-RELATED"/>
    <property type="match status" value="1"/>
</dbReference>
<accession>A0ABX7MDF8</accession>
<evidence type="ECO:0000313" key="3">
    <source>
        <dbReference type="Proteomes" id="UP000663570"/>
    </source>
</evidence>
<dbReference type="SMART" id="SM00267">
    <property type="entry name" value="GGDEF"/>
    <property type="match status" value="1"/>
</dbReference>
<dbReference type="Gene3D" id="3.20.20.450">
    <property type="entry name" value="EAL domain"/>
    <property type="match status" value="1"/>
</dbReference>
<sequence length="601" mass="64642">MNRLYDILPFVPVPTEVADDLAAHGLSGLEQSALRALWHSTDMAALRDRLHAALEPLEADAAMRAGDALAAKFFNACLDVVGWELDPAWPERMRAQWLALQLAAVPVGLSARVASVVVTTLQTDLAAQRASLSALDAMLIPIVSRIGFFLVGLLDGAASVAEAQARLLAEYVEPDSGLPNRAALEQIFLPAEADEPSSAMLAVALMWGGSAIVLNSADRDRARIEVGRALAKRARAGDSLCRVGDDEWVLWAPGIGAGVRPQLAAAALLEAGEQAMRNVGLAAHATLAVGGALTPEDGGTSDKVFNAARRARAAALREGRTIRIAGPELELERAERVQIEREFIEALRNNAFDLHLQPVIQLSDGECAAAEALLRWQRADGSAVSPLLLVAMAEQFGLMQQLTRLVVQRATAMLSELSVQGVPIGLAVNLAGSDLRDPELPEFISQAIATWRIAPQRLTLELTEGSMIADDAQTMSVIARLRDAGHGVALDDFGTGYSSLAWLRRLPATRLKIDKMFVQKMPETAQDRAIVRSVVQLAQGLGLSVIAEGVEREEHLQMLRAMGCDAAQGFHIARPMPVDAFVAWWRHWNSEHQAAWPPVSG</sequence>
<protein>
    <submittedName>
        <fullName evidence="2">GGDEF domain-containing protein</fullName>
    </submittedName>
</protein>
<dbReference type="InterPro" id="IPR043128">
    <property type="entry name" value="Rev_trsase/Diguanyl_cyclase"/>
</dbReference>